<dbReference type="PANTHER" id="PTHR38886:SF1">
    <property type="entry name" value="NACHT-NTPASE AND P-LOOP NTPASES N-TERMINAL DOMAIN-CONTAINING PROTEIN"/>
    <property type="match status" value="1"/>
</dbReference>
<feature type="region of interest" description="Disordered" evidence="2">
    <location>
        <begin position="817"/>
        <end position="846"/>
    </location>
</feature>
<evidence type="ECO:0000313" key="4">
    <source>
        <dbReference type="EMBL" id="KAF7507726.1"/>
    </source>
</evidence>
<name>A0A8H7AIL6_9EURO</name>
<evidence type="ECO:0000256" key="2">
    <source>
        <dbReference type="SAM" id="MobiDB-lite"/>
    </source>
</evidence>
<dbReference type="SUPFAM" id="SSF57667">
    <property type="entry name" value="beta-beta-alpha zinc fingers"/>
    <property type="match status" value="1"/>
</dbReference>
<dbReference type="Pfam" id="PF22893">
    <property type="entry name" value="ULD_2"/>
    <property type="match status" value="1"/>
</dbReference>
<keyword evidence="1" id="KW-0862">Zinc</keyword>
<evidence type="ECO:0000313" key="5">
    <source>
        <dbReference type="Proteomes" id="UP000606974"/>
    </source>
</evidence>
<evidence type="ECO:0000256" key="1">
    <source>
        <dbReference type="PROSITE-ProRule" id="PRU00042"/>
    </source>
</evidence>
<protein>
    <recommendedName>
        <fullName evidence="3">C2H2-type domain-containing protein</fullName>
    </recommendedName>
</protein>
<dbReference type="InterPro" id="IPR054464">
    <property type="entry name" value="ULD_fung"/>
</dbReference>
<dbReference type="InterPro" id="IPR036236">
    <property type="entry name" value="Znf_C2H2_sf"/>
</dbReference>
<evidence type="ECO:0000259" key="3">
    <source>
        <dbReference type="PROSITE" id="PS50157"/>
    </source>
</evidence>
<feature type="compositionally biased region" description="Low complexity" evidence="2">
    <location>
        <begin position="823"/>
        <end position="843"/>
    </location>
</feature>
<gene>
    <name evidence="4" type="ORF">GJ744_010155</name>
</gene>
<proteinExistence type="predicted"/>
<keyword evidence="1" id="KW-0863">Zinc-finger</keyword>
<dbReference type="AlphaFoldDB" id="A0A8H7AIL6"/>
<dbReference type="PROSITE" id="PS00028">
    <property type="entry name" value="ZINC_FINGER_C2H2_1"/>
    <property type="match status" value="1"/>
</dbReference>
<dbReference type="EMBL" id="JAACFV010000064">
    <property type="protein sequence ID" value="KAF7507726.1"/>
    <property type="molecule type" value="Genomic_DNA"/>
</dbReference>
<organism evidence="4 5">
    <name type="scientific">Endocarpon pusillum</name>
    <dbReference type="NCBI Taxonomy" id="364733"/>
    <lineage>
        <taxon>Eukaryota</taxon>
        <taxon>Fungi</taxon>
        <taxon>Dikarya</taxon>
        <taxon>Ascomycota</taxon>
        <taxon>Pezizomycotina</taxon>
        <taxon>Eurotiomycetes</taxon>
        <taxon>Chaetothyriomycetidae</taxon>
        <taxon>Verrucariales</taxon>
        <taxon>Verrucariaceae</taxon>
        <taxon>Endocarpon</taxon>
    </lineage>
</organism>
<dbReference type="GO" id="GO:0008270">
    <property type="term" value="F:zinc ion binding"/>
    <property type="evidence" value="ECO:0007669"/>
    <property type="project" value="UniProtKB-KW"/>
</dbReference>
<feature type="domain" description="C2H2-type" evidence="3">
    <location>
        <begin position="661"/>
        <end position="688"/>
    </location>
</feature>
<dbReference type="Proteomes" id="UP000606974">
    <property type="component" value="Unassembled WGS sequence"/>
</dbReference>
<keyword evidence="1" id="KW-0479">Metal-binding</keyword>
<dbReference type="InterPro" id="IPR013087">
    <property type="entry name" value="Znf_C2H2_type"/>
</dbReference>
<dbReference type="PANTHER" id="PTHR38886">
    <property type="entry name" value="SESA DOMAIN-CONTAINING PROTEIN"/>
    <property type="match status" value="1"/>
</dbReference>
<dbReference type="PROSITE" id="PS50157">
    <property type="entry name" value="ZINC_FINGER_C2H2_2"/>
    <property type="match status" value="1"/>
</dbReference>
<dbReference type="OrthoDB" id="4151638at2759"/>
<comment type="caution">
    <text evidence="4">The sequence shown here is derived from an EMBL/GenBank/DDBJ whole genome shotgun (WGS) entry which is preliminary data.</text>
</comment>
<sequence>MASAFGFSVGDFIQAISLIKKVCVSLQQVGGASTEYQHVIIELQGLGNALQQLQALEPTDDNFAHVNAIRAMALACQLPLQEFMTKLEKYESALGPFAERRSLSGGARKAKWAVSFAKEVERLRALVAAKYISINLLLASHTSQTISQMSSRSKKEHEDLVTDVADTRAGVNRLYEELEHLGNDLRTADTAGREKLEAVFAKADATQASITRLRSLGEQVMGYVGQFPKEIREFLRTILQSNWQIYRVLLQVQQNISHSPTGLLDSNIKFEDALGEYKELPYEYFRHWEPFEGFLRAQFKSKPGEEKIMNGLFHIIDSGKHGAIVEKEHWSRTVKRGASFGMSIIMSHLQRKAGCCPRPGCLGLGSVEEFPRSFLTCNTCHLTFYPVSSELIDSFNRVTILEDDENVRMKQTEEDLRLYGSRIEPPEVGGLDKATKPAELPSKRSASGFETLFDRPAKVRRIEESGDIGHQAVTAMDWNSGTSPLDAWLNQSAIPSAVSQQPQQQQSGSDDATAKELEGIKVFRNIHIADVTPTLQHQTVSDFPDTILRLGLQAQIYYRNILDRYPQLPSYLIHRLAVANNRRAERLRQQKLHASKAADYNQDQDFTSNVQEYKATTCSGKDFLPKAKDLLRSANELRPSLQQATMDQSSAEISDVRAGNNQCPVCGTSFHLKSSLRFHMPIHNKVKCTASGRRSEALFVCAGIDATYLEPERQMIDEPCQFCRWKMIRYCELIPSFGKKNNPCWFCKESKTCCFLSQNPNDSRCLDCQRLDRSECIMRPVHSHNGSSIPREKPMLLGRKGGSAVYPEIEQDTRSSSAFWTPHTSTQRSSSVHSLSSSRNSSLRGYPTFDRQEQDPVFTKGSQSCDICGETIMVRRRLEWQKHVLGDLRPYVCTVKECISPKDSFASRAEYMNHKVICVGHSQLDYNVSEGLVMRNVQGSNNCLFCGEETGTVKDARGRHIGRHMEEVAFMVVSKPYEEWDFYSDSSANESCTNLPKRMGPTMSSPLKFSVGY</sequence>
<accession>A0A8H7AIL6</accession>
<reference evidence="4" key="1">
    <citation type="submission" date="2020-02" db="EMBL/GenBank/DDBJ databases">
        <authorList>
            <person name="Palmer J.M."/>
        </authorList>
    </citation>
    <scope>NUCLEOTIDE SEQUENCE</scope>
    <source>
        <strain evidence="4">EPUS1.4</strain>
        <tissue evidence="4">Thallus</tissue>
    </source>
</reference>
<keyword evidence="5" id="KW-1185">Reference proteome</keyword>